<organism evidence="2 3">
    <name type="scientific">Entamoeba invadens IP1</name>
    <dbReference type="NCBI Taxonomy" id="370355"/>
    <lineage>
        <taxon>Eukaryota</taxon>
        <taxon>Amoebozoa</taxon>
        <taxon>Evosea</taxon>
        <taxon>Archamoebae</taxon>
        <taxon>Mastigamoebida</taxon>
        <taxon>Entamoebidae</taxon>
        <taxon>Entamoeba</taxon>
    </lineage>
</organism>
<dbReference type="SUPFAM" id="SSF48619">
    <property type="entry name" value="Phospholipase A2, PLA2"/>
    <property type="match status" value="1"/>
</dbReference>
<gene>
    <name evidence="2" type="ORF">EIN_217940</name>
</gene>
<reference evidence="2 3" key="1">
    <citation type="submission" date="2012-10" db="EMBL/GenBank/DDBJ databases">
        <authorList>
            <person name="Zafar N."/>
            <person name="Inman J."/>
            <person name="Hall N."/>
            <person name="Lorenzi H."/>
            <person name="Caler E."/>
        </authorList>
    </citation>
    <scope>NUCLEOTIDE SEQUENCE [LARGE SCALE GENOMIC DNA]</scope>
    <source>
        <strain evidence="2 3">IP1</strain>
    </source>
</reference>
<evidence type="ECO:0000256" key="1">
    <source>
        <dbReference type="SAM" id="MobiDB-lite"/>
    </source>
</evidence>
<dbReference type="GeneID" id="14894318"/>
<dbReference type="GO" id="GO:0006644">
    <property type="term" value="P:phospholipid metabolic process"/>
    <property type="evidence" value="ECO:0007669"/>
    <property type="project" value="InterPro"/>
</dbReference>
<dbReference type="GO" id="GO:0004623">
    <property type="term" value="F:phospholipase A2 activity"/>
    <property type="evidence" value="ECO:0007669"/>
    <property type="project" value="InterPro"/>
</dbReference>
<feature type="region of interest" description="Disordered" evidence="1">
    <location>
        <begin position="485"/>
        <end position="538"/>
    </location>
</feature>
<accession>L7FPG4</accession>
<dbReference type="VEuPathDB" id="AmoebaDB:EIN_217940"/>
<dbReference type="EMBL" id="KB206139">
    <property type="protein sequence ID" value="ELP95329.1"/>
    <property type="molecule type" value="Genomic_DNA"/>
</dbReference>
<dbReference type="AlphaFoldDB" id="L7FPG4"/>
<proteinExistence type="predicted"/>
<keyword evidence="3" id="KW-1185">Reference proteome</keyword>
<dbReference type="KEGG" id="eiv:EIN_217940"/>
<dbReference type="Proteomes" id="UP000014680">
    <property type="component" value="Unassembled WGS sequence"/>
</dbReference>
<dbReference type="GO" id="GO:0050482">
    <property type="term" value="P:arachidonate secretion"/>
    <property type="evidence" value="ECO:0007669"/>
    <property type="project" value="InterPro"/>
</dbReference>
<evidence type="ECO:0000313" key="2">
    <source>
        <dbReference type="EMBL" id="ELP95329.1"/>
    </source>
</evidence>
<protein>
    <submittedName>
        <fullName evidence="2">Uncharacterized protein</fullName>
    </submittedName>
</protein>
<dbReference type="RefSeq" id="XP_004262100.1">
    <property type="nucleotide sequence ID" value="XM_004262052.1"/>
</dbReference>
<feature type="compositionally biased region" description="Basic and acidic residues" evidence="1">
    <location>
        <begin position="491"/>
        <end position="501"/>
    </location>
</feature>
<evidence type="ECO:0000313" key="3">
    <source>
        <dbReference type="Proteomes" id="UP000014680"/>
    </source>
</evidence>
<sequence>MFIFETFDSIIKKNFDIENTKVHFISVQHSSQSYVKPELNEFSIITVSLSGHIKENKFHTILGQKNTAPRQCEINGITYSDAFPSPQEALERFHHYFNANKNMGVQIFVFQRYDKGYDPMLDRVIVSLLRGIDKDNSSMAKVFNDYTYITLGKLLDTLLKKFDINYNRKELEKDIDKLFKIRKLDERCDYHKTVESRFACSREETESMINTFYAILLRFNVPIQKFHYEIPQVISNAIFEKKKAPFSFENNFVVMFTNFIGTQDKVFELLLCDISVKRNEASGMVEFISNKNECFEHVLPSGVSDSSSSIELFLVLLDYYEDQEESKNKFAKTEIEKFCKNHCEEYFVTFDCDLKDLKNLGVDGNYLNFLNKNEFFQCFCKEFGHIENFEPKKFCTLFESFHNVKTSDNCCFVHKQCEKSLECVHYRSEYFIFVLNKLVNTPTEIQKYLNIETQESRKEIEAKKEQSGYTKEMQIKERKETTIFIPKAKRQAAEKTEKTDDQNSGAKNEKKKQKIVLVIPHREKDYPDQESNAAYFGF</sequence>
<name>L7FPG4_ENTIV</name>
<dbReference type="InterPro" id="IPR036444">
    <property type="entry name" value="PLipase_A2_dom_sf"/>
</dbReference>